<keyword evidence="1" id="KW-0472">Membrane</keyword>
<keyword evidence="1" id="KW-0812">Transmembrane</keyword>
<dbReference type="GO" id="GO:0016853">
    <property type="term" value="F:isomerase activity"/>
    <property type="evidence" value="ECO:0007669"/>
    <property type="project" value="UniProtKB-KW"/>
</dbReference>
<dbReference type="KEGG" id="sch:Sphch_2076"/>
<accession>F6EVV0</accession>
<reference evidence="3 4" key="1">
    <citation type="submission" date="2011-05" db="EMBL/GenBank/DDBJ databases">
        <title>Complete sequence of chromosome 1 of Sphingobium chlorophenolicum L-1.</title>
        <authorList>
            <consortium name="US DOE Joint Genome Institute"/>
            <person name="Lucas S."/>
            <person name="Han J."/>
            <person name="Lapidus A."/>
            <person name="Cheng J.-F."/>
            <person name="Goodwin L."/>
            <person name="Pitluck S."/>
            <person name="Peters L."/>
            <person name="Daligault H."/>
            <person name="Han C."/>
            <person name="Tapia R."/>
            <person name="Land M."/>
            <person name="Hauser L."/>
            <person name="Kyrpides N."/>
            <person name="Ivanova N."/>
            <person name="Pagani I."/>
            <person name="Turner P."/>
            <person name="Copley S."/>
            <person name="Woyke T."/>
        </authorList>
    </citation>
    <scope>NUCLEOTIDE SEQUENCE [LARGE SCALE GENOMIC DNA]</scope>
    <source>
        <strain evidence="3 4">L-1</strain>
    </source>
</reference>
<dbReference type="Proteomes" id="UP000007150">
    <property type="component" value="Chromosome 1"/>
</dbReference>
<dbReference type="STRING" id="690566.Sphch_2076"/>
<organism evidence="3 4">
    <name type="scientific">Sphingobium chlorophenolicum L-1</name>
    <dbReference type="NCBI Taxonomy" id="690566"/>
    <lineage>
        <taxon>Bacteria</taxon>
        <taxon>Pseudomonadati</taxon>
        <taxon>Pseudomonadota</taxon>
        <taxon>Alphaproteobacteria</taxon>
        <taxon>Sphingomonadales</taxon>
        <taxon>Sphingomonadaceae</taxon>
        <taxon>Sphingobium</taxon>
    </lineage>
</organism>
<dbReference type="EMBL" id="CP002798">
    <property type="protein sequence ID" value="AEG49752.1"/>
    <property type="molecule type" value="Genomic_DNA"/>
</dbReference>
<evidence type="ECO:0000256" key="1">
    <source>
        <dbReference type="SAM" id="Phobius"/>
    </source>
</evidence>
<proteinExistence type="predicted"/>
<dbReference type="HOGENOM" id="CLU_000288_47_5_5"/>
<dbReference type="InterPro" id="IPR036249">
    <property type="entry name" value="Thioredoxin-like_sf"/>
</dbReference>
<evidence type="ECO:0000313" key="4">
    <source>
        <dbReference type="Proteomes" id="UP000007150"/>
    </source>
</evidence>
<keyword evidence="4" id="KW-1185">Reference proteome</keyword>
<dbReference type="Gene3D" id="1.10.40.110">
    <property type="match status" value="1"/>
</dbReference>
<evidence type="ECO:0000259" key="2">
    <source>
        <dbReference type="Pfam" id="PF13462"/>
    </source>
</evidence>
<dbReference type="Gene3D" id="3.40.30.10">
    <property type="entry name" value="Glutaredoxin"/>
    <property type="match status" value="1"/>
</dbReference>
<dbReference type="Pfam" id="PF13462">
    <property type="entry name" value="Thioredoxin_4"/>
    <property type="match status" value="1"/>
</dbReference>
<keyword evidence="3" id="KW-0413">Isomerase</keyword>
<dbReference type="InterPro" id="IPR012336">
    <property type="entry name" value="Thioredoxin-like_fold"/>
</dbReference>
<dbReference type="SUPFAM" id="SSF52833">
    <property type="entry name" value="Thioredoxin-like"/>
    <property type="match status" value="1"/>
</dbReference>
<keyword evidence="1" id="KW-1133">Transmembrane helix</keyword>
<dbReference type="AlphaFoldDB" id="F6EVV0"/>
<feature type="domain" description="Thioredoxin-like fold" evidence="2">
    <location>
        <begin position="71"/>
        <end position="254"/>
    </location>
</feature>
<protein>
    <submittedName>
        <fullName evidence="3">Protein-disulfide isomerase</fullName>
    </submittedName>
</protein>
<name>F6EVV0_SPHCR</name>
<evidence type="ECO:0000313" key="3">
    <source>
        <dbReference type="EMBL" id="AEG49752.1"/>
    </source>
</evidence>
<gene>
    <name evidence="3" type="ORF">Sphch_2076</name>
</gene>
<sequence>MIAISCLRGSMLRLGTRSIHHSILSRERGGASTDYRMTKIRLAFLSLLAIPAGLIAAPAANWLSRVAPSSIGGHVLGNPAASTKLVEYVSYTCSHCAHFVREASEPLRARYVKGGKVSVEVRNAVRDKYDLAAALLARCGGPGRFFGNHEALFANQDAWMEKLIAYDKDATKPAEEKAALRDIGQKTGLYALMAKRGFKPAQLDACINDPASMKQILAMTDEAWNKLRIGGTPAFTLNGTLVQGSDWTRLQAALP</sequence>
<feature type="transmembrane region" description="Helical" evidence="1">
    <location>
        <begin position="42"/>
        <end position="63"/>
    </location>
</feature>